<dbReference type="KEGG" id="ttt:THITE_2120724"/>
<keyword evidence="3" id="KW-1185">Reference proteome</keyword>
<accession>G2RDH4</accession>
<feature type="compositionally biased region" description="Basic and acidic residues" evidence="1">
    <location>
        <begin position="128"/>
        <end position="137"/>
    </location>
</feature>
<dbReference type="PANTHER" id="PTHR40635">
    <property type="match status" value="1"/>
</dbReference>
<protein>
    <submittedName>
        <fullName evidence="2">Uncharacterized protein</fullName>
    </submittedName>
</protein>
<dbReference type="OrthoDB" id="5374757at2759"/>
<feature type="region of interest" description="Disordered" evidence="1">
    <location>
        <begin position="119"/>
        <end position="165"/>
    </location>
</feature>
<sequence length="358" mass="38515">MAPIRRYLRITKYSVLECRIYLDNPALAQSWLLNPRDPVLPRVIESVRPLVLPKLREEKERERSRKKGKKRSIKDVVVEDDFEVSIFLTETDTRHSLLHKQKLFRDKVQTRLTSNSSRLLGAAGTGASRDEPIDVDRQFPQGGGGGSGASVAAAAAAAEDERDDGEGAPVLLREEEDDAINLADLPAVGEMAGGGELADGKRPKRRRRRGQGPEDASEESGANVIETDSSGDDGLFVDEDEDEDDDGVRSDKEGDDAASGRRPAKRRRRGDAAAGGDTAGRGDGDDKKKMAMDISYEGFAIYGRVLCLVVKRRGGGPAGPSGSNKPQPGRPGGQAMMENWIASTQLPAEAAAGEAEGP</sequence>
<dbReference type="PANTHER" id="PTHR40635:SF1">
    <property type="match status" value="1"/>
</dbReference>
<evidence type="ECO:0000313" key="2">
    <source>
        <dbReference type="EMBL" id="AEO69956.1"/>
    </source>
</evidence>
<dbReference type="Proteomes" id="UP000008181">
    <property type="component" value="Chromosome 5"/>
</dbReference>
<feature type="compositionally biased region" description="Acidic residues" evidence="1">
    <location>
        <begin position="229"/>
        <end position="246"/>
    </location>
</feature>
<evidence type="ECO:0000313" key="3">
    <source>
        <dbReference type="Proteomes" id="UP000008181"/>
    </source>
</evidence>
<feature type="region of interest" description="Disordered" evidence="1">
    <location>
        <begin position="312"/>
        <end position="358"/>
    </location>
</feature>
<feature type="region of interest" description="Disordered" evidence="1">
    <location>
        <begin position="185"/>
        <end position="288"/>
    </location>
</feature>
<dbReference type="AlphaFoldDB" id="G2RDH4"/>
<organism evidence="2 3">
    <name type="scientific">Thermothielavioides terrestris (strain ATCC 38088 / NRRL 8126)</name>
    <name type="common">Thielavia terrestris</name>
    <dbReference type="NCBI Taxonomy" id="578455"/>
    <lineage>
        <taxon>Eukaryota</taxon>
        <taxon>Fungi</taxon>
        <taxon>Dikarya</taxon>
        <taxon>Ascomycota</taxon>
        <taxon>Pezizomycotina</taxon>
        <taxon>Sordariomycetes</taxon>
        <taxon>Sordariomycetidae</taxon>
        <taxon>Sordariales</taxon>
        <taxon>Chaetomiaceae</taxon>
        <taxon>Thermothielavioides</taxon>
        <taxon>Thermothielavioides terrestris</taxon>
    </lineage>
</organism>
<dbReference type="HOGENOM" id="CLU_066070_0_0_1"/>
<dbReference type="GeneID" id="11519224"/>
<proteinExistence type="predicted"/>
<dbReference type="EMBL" id="CP003013">
    <property type="protein sequence ID" value="AEO69956.1"/>
    <property type="molecule type" value="Genomic_DNA"/>
</dbReference>
<reference evidence="2 3" key="1">
    <citation type="journal article" date="2011" name="Nat. Biotechnol.">
        <title>Comparative genomic analysis of the thermophilic biomass-degrading fungi Myceliophthora thermophila and Thielavia terrestris.</title>
        <authorList>
            <person name="Berka R.M."/>
            <person name="Grigoriev I.V."/>
            <person name="Otillar R."/>
            <person name="Salamov A."/>
            <person name="Grimwood J."/>
            <person name="Reid I."/>
            <person name="Ishmael N."/>
            <person name="John T."/>
            <person name="Darmond C."/>
            <person name="Moisan M.-C."/>
            <person name="Henrissat B."/>
            <person name="Coutinho P.M."/>
            <person name="Lombard V."/>
            <person name="Natvig D.O."/>
            <person name="Lindquist E."/>
            <person name="Schmutz J."/>
            <person name="Lucas S."/>
            <person name="Harris P."/>
            <person name="Powlowski J."/>
            <person name="Bellemare A."/>
            <person name="Taylor D."/>
            <person name="Butler G."/>
            <person name="de Vries R.P."/>
            <person name="Allijn I.E."/>
            <person name="van den Brink J."/>
            <person name="Ushinsky S."/>
            <person name="Storms R."/>
            <person name="Powell A.J."/>
            <person name="Paulsen I.T."/>
            <person name="Elbourne L.D.H."/>
            <person name="Baker S.E."/>
            <person name="Magnuson J."/>
            <person name="LaBoissiere S."/>
            <person name="Clutterbuck A.J."/>
            <person name="Martinez D."/>
            <person name="Wogulis M."/>
            <person name="de Leon A.L."/>
            <person name="Rey M.W."/>
            <person name="Tsang A."/>
        </authorList>
    </citation>
    <scope>NUCLEOTIDE SEQUENCE [LARGE SCALE GENOMIC DNA]</scope>
    <source>
        <strain evidence="3">ATCC 38088 / NRRL 8126</strain>
    </source>
</reference>
<gene>
    <name evidence="2" type="ORF">THITE_2120724</name>
</gene>
<name>G2RDH4_THETT</name>
<evidence type="ECO:0000256" key="1">
    <source>
        <dbReference type="SAM" id="MobiDB-lite"/>
    </source>
</evidence>
<dbReference type="RefSeq" id="XP_003656292.1">
    <property type="nucleotide sequence ID" value="XM_003656244.1"/>
</dbReference>
<dbReference type="eggNOG" id="ENOG502S978">
    <property type="taxonomic scope" value="Eukaryota"/>
</dbReference>
<feature type="compositionally biased region" description="Low complexity" evidence="1">
    <location>
        <begin position="348"/>
        <end position="358"/>
    </location>
</feature>